<evidence type="ECO:0000256" key="2">
    <source>
        <dbReference type="SAM" id="MobiDB-lite"/>
    </source>
</evidence>
<accession>A0AAN8XIL2</accession>
<sequence>MATLERQHNSTKKRAEGDVALQIEALRNRLSSLDSELKESEQDTERMLQDLEERRNLELHLIKDLGGVADDGLGNGLVGISRNGGAEEGSSQKSSLGGSLRGSLSSIPSIVISSTEKKTPDKIFGFKKNHEGCLYVSWYVKRTWIGSIFGVDPPSRVATQRSSDKVGQTITANPCSSRGTSF</sequence>
<feature type="coiled-coil region" evidence="1">
    <location>
        <begin position="23"/>
        <end position="54"/>
    </location>
</feature>
<name>A0AAN8XIL2_HALRR</name>
<gene>
    <name evidence="3" type="ORF">SK128_008761</name>
</gene>
<dbReference type="AlphaFoldDB" id="A0AAN8XIL2"/>
<dbReference type="EMBL" id="JAXCGZ010001953">
    <property type="protein sequence ID" value="KAK7084886.1"/>
    <property type="molecule type" value="Genomic_DNA"/>
</dbReference>
<protein>
    <submittedName>
        <fullName evidence="3">Uncharacterized protein</fullName>
    </submittedName>
</protein>
<reference evidence="3 4" key="1">
    <citation type="submission" date="2023-11" db="EMBL/GenBank/DDBJ databases">
        <title>Halocaridina rubra genome assembly.</title>
        <authorList>
            <person name="Smith C."/>
        </authorList>
    </citation>
    <scope>NUCLEOTIDE SEQUENCE [LARGE SCALE GENOMIC DNA]</scope>
    <source>
        <strain evidence="3">EP-1</strain>
        <tissue evidence="3">Whole</tissue>
    </source>
</reference>
<evidence type="ECO:0000256" key="1">
    <source>
        <dbReference type="SAM" id="Coils"/>
    </source>
</evidence>
<feature type="region of interest" description="Disordered" evidence="2">
    <location>
        <begin position="159"/>
        <end position="182"/>
    </location>
</feature>
<proteinExistence type="predicted"/>
<evidence type="ECO:0000313" key="4">
    <source>
        <dbReference type="Proteomes" id="UP001381693"/>
    </source>
</evidence>
<organism evidence="3 4">
    <name type="scientific">Halocaridina rubra</name>
    <name type="common">Hawaiian red shrimp</name>
    <dbReference type="NCBI Taxonomy" id="373956"/>
    <lineage>
        <taxon>Eukaryota</taxon>
        <taxon>Metazoa</taxon>
        <taxon>Ecdysozoa</taxon>
        <taxon>Arthropoda</taxon>
        <taxon>Crustacea</taxon>
        <taxon>Multicrustacea</taxon>
        <taxon>Malacostraca</taxon>
        <taxon>Eumalacostraca</taxon>
        <taxon>Eucarida</taxon>
        <taxon>Decapoda</taxon>
        <taxon>Pleocyemata</taxon>
        <taxon>Caridea</taxon>
        <taxon>Atyoidea</taxon>
        <taxon>Atyidae</taxon>
        <taxon>Halocaridina</taxon>
    </lineage>
</organism>
<comment type="caution">
    <text evidence="3">The sequence shown here is derived from an EMBL/GenBank/DDBJ whole genome shotgun (WGS) entry which is preliminary data.</text>
</comment>
<keyword evidence="4" id="KW-1185">Reference proteome</keyword>
<evidence type="ECO:0000313" key="3">
    <source>
        <dbReference type="EMBL" id="KAK7084886.1"/>
    </source>
</evidence>
<keyword evidence="1" id="KW-0175">Coiled coil</keyword>
<dbReference type="Proteomes" id="UP001381693">
    <property type="component" value="Unassembled WGS sequence"/>
</dbReference>